<evidence type="ECO:0000256" key="3">
    <source>
        <dbReference type="ARBA" id="ARBA00022989"/>
    </source>
</evidence>
<dbReference type="PANTHER" id="PTHR31422:SF1">
    <property type="entry name" value="GTD-BINDING DOMAIN-CONTAINING PROTEIN"/>
    <property type="match status" value="1"/>
</dbReference>
<dbReference type="EMBL" id="JBBNAE010000004">
    <property type="protein sequence ID" value="KAK9130327.1"/>
    <property type="molecule type" value="Genomic_DNA"/>
</dbReference>
<dbReference type="InterPro" id="IPR007656">
    <property type="entry name" value="GTD-bd"/>
</dbReference>
<evidence type="ECO:0000256" key="4">
    <source>
        <dbReference type="ARBA" id="ARBA00023136"/>
    </source>
</evidence>
<dbReference type="AlphaFoldDB" id="A0AAP0P427"/>
<dbReference type="Proteomes" id="UP001417504">
    <property type="component" value="Unassembled WGS sequence"/>
</dbReference>
<comment type="caution">
    <text evidence="7">The sequence shown here is derived from an EMBL/GenBank/DDBJ whole genome shotgun (WGS) entry which is preliminary data.</text>
</comment>
<sequence>MILRLQGEKAAEKMEAVHYRRMAEEKMQHAEESLMIFRELLCEKEMEIASLTSQVEGYKRKQLVIGEAQLGELCVQGMIGRSRSSLVDIIDGLSTKVVSEKENQGMPELYPKKSDEVSNRELLVPKADTQSFFDKFAVGDLCSYREQIKQLDEQLKEISHCCLAKQETGSRKTEQENGRRLIESNCNSEGGVNSREVDENSSTASGLCDIFEVPNDQENGEICQLRLNELVEDENRLKKPESIPQGQRSCCSKDESKFLKNTRQHAPQVKNKVTIHGAKPLGNRKGSGAASRAQVQKLRKRLAKLECERRGWKQEISDKGDEELMLLKEINQKLDMIESDIRSSKVNKVESGIRSMNDTNCRELEERTLVSIMEETFFYSI</sequence>
<gene>
    <name evidence="7" type="ORF">Sjap_010814</name>
</gene>
<dbReference type="PROSITE" id="PS51775">
    <property type="entry name" value="GTD_BINDING"/>
    <property type="match status" value="1"/>
</dbReference>
<dbReference type="Pfam" id="PF04576">
    <property type="entry name" value="Zein-binding"/>
    <property type="match status" value="1"/>
</dbReference>
<keyword evidence="5" id="KW-0175">Coiled coil</keyword>
<protein>
    <recommendedName>
        <fullName evidence="6">GTD-binding domain-containing protein</fullName>
    </recommendedName>
</protein>
<dbReference type="PANTHER" id="PTHR31422">
    <property type="entry name" value="BNAANNG28530D PROTEIN"/>
    <property type="match status" value="1"/>
</dbReference>
<keyword evidence="3" id="KW-1133">Transmembrane helix</keyword>
<keyword evidence="4" id="KW-0472">Membrane</keyword>
<dbReference type="GO" id="GO:0016020">
    <property type="term" value="C:membrane"/>
    <property type="evidence" value="ECO:0007669"/>
    <property type="project" value="UniProtKB-SubCell"/>
</dbReference>
<dbReference type="GO" id="GO:0080115">
    <property type="term" value="F:myosin XI tail binding"/>
    <property type="evidence" value="ECO:0007669"/>
    <property type="project" value="UniProtKB-ARBA"/>
</dbReference>
<evidence type="ECO:0000256" key="1">
    <source>
        <dbReference type="ARBA" id="ARBA00004370"/>
    </source>
</evidence>
<evidence type="ECO:0000256" key="2">
    <source>
        <dbReference type="ARBA" id="ARBA00022692"/>
    </source>
</evidence>
<evidence type="ECO:0000313" key="8">
    <source>
        <dbReference type="Proteomes" id="UP001417504"/>
    </source>
</evidence>
<feature type="domain" description="GTD-binding" evidence="6">
    <location>
        <begin position="1"/>
        <end position="59"/>
    </location>
</feature>
<evidence type="ECO:0000256" key="5">
    <source>
        <dbReference type="SAM" id="Coils"/>
    </source>
</evidence>
<accession>A0AAP0P427</accession>
<name>A0AAP0P427_9MAGN</name>
<proteinExistence type="predicted"/>
<evidence type="ECO:0000259" key="6">
    <source>
        <dbReference type="PROSITE" id="PS51775"/>
    </source>
</evidence>
<comment type="subcellular location">
    <subcellularLocation>
        <location evidence="1">Membrane</location>
    </subcellularLocation>
</comment>
<keyword evidence="2" id="KW-0812">Transmembrane</keyword>
<keyword evidence="8" id="KW-1185">Reference proteome</keyword>
<reference evidence="7 8" key="1">
    <citation type="submission" date="2024-01" db="EMBL/GenBank/DDBJ databases">
        <title>Genome assemblies of Stephania.</title>
        <authorList>
            <person name="Yang L."/>
        </authorList>
    </citation>
    <scope>NUCLEOTIDE SEQUENCE [LARGE SCALE GENOMIC DNA]</scope>
    <source>
        <strain evidence="7">QJT</strain>
        <tissue evidence="7">Leaf</tissue>
    </source>
</reference>
<feature type="coiled-coil region" evidence="5">
    <location>
        <begin position="288"/>
        <end position="347"/>
    </location>
</feature>
<organism evidence="7 8">
    <name type="scientific">Stephania japonica</name>
    <dbReference type="NCBI Taxonomy" id="461633"/>
    <lineage>
        <taxon>Eukaryota</taxon>
        <taxon>Viridiplantae</taxon>
        <taxon>Streptophyta</taxon>
        <taxon>Embryophyta</taxon>
        <taxon>Tracheophyta</taxon>
        <taxon>Spermatophyta</taxon>
        <taxon>Magnoliopsida</taxon>
        <taxon>Ranunculales</taxon>
        <taxon>Menispermaceae</taxon>
        <taxon>Menispermoideae</taxon>
        <taxon>Cissampelideae</taxon>
        <taxon>Stephania</taxon>
    </lineage>
</organism>
<evidence type="ECO:0000313" key="7">
    <source>
        <dbReference type="EMBL" id="KAK9130327.1"/>
    </source>
</evidence>